<dbReference type="Proteomes" id="UP000695562">
    <property type="component" value="Unassembled WGS sequence"/>
</dbReference>
<name>A0A8J4Q420_9MYCE</name>
<gene>
    <name evidence="1" type="ORF">CYY_000219</name>
</gene>
<evidence type="ECO:0000313" key="2">
    <source>
        <dbReference type="Proteomes" id="UP000695562"/>
    </source>
</evidence>
<dbReference type="EMBL" id="AJWJ01000004">
    <property type="protein sequence ID" value="KAF2078469.1"/>
    <property type="molecule type" value="Genomic_DNA"/>
</dbReference>
<evidence type="ECO:0000313" key="1">
    <source>
        <dbReference type="EMBL" id="KAF2078469.1"/>
    </source>
</evidence>
<sequence>MLVTDLFYVLQLTWRSIQNHSQLPRDCLDQAWIGNLVIDQLEYTLKASHQFLNIEFNLTVSLKIAMASLCKDFLPRAVSHLFHLVEYGVTFPIFASLVCQQRYS</sequence>
<reference evidence="1" key="1">
    <citation type="submission" date="2020-01" db="EMBL/GenBank/DDBJ databases">
        <title>Development of genomics and gene disruption for Polysphondylium violaceum indicates a role for the polyketide synthase stlB in stalk morphogenesis.</title>
        <authorList>
            <person name="Narita B."/>
            <person name="Kawabe Y."/>
            <person name="Kin K."/>
            <person name="Saito T."/>
            <person name="Gibbs R."/>
            <person name="Kuspa A."/>
            <person name="Muzny D."/>
            <person name="Queller D."/>
            <person name="Richards S."/>
            <person name="Strassman J."/>
            <person name="Sucgang R."/>
            <person name="Worley K."/>
            <person name="Schaap P."/>
        </authorList>
    </citation>
    <scope>NUCLEOTIDE SEQUENCE</scope>
    <source>
        <strain evidence="1">QSvi11</strain>
    </source>
</reference>
<dbReference type="AlphaFoldDB" id="A0A8J4Q420"/>
<proteinExistence type="predicted"/>
<keyword evidence="2" id="KW-1185">Reference proteome</keyword>
<protein>
    <submittedName>
        <fullName evidence="1">Uncharacterized protein</fullName>
    </submittedName>
</protein>
<accession>A0A8J4Q420</accession>
<comment type="caution">
    <text evidence="1">The sequence shown here is derived from an EMBL/GenBank/DDBJ whole genome shotgun (WGS) entry which is preliminary data.</text>
</comment>
<organism evidence="1 2">
    <name type="scientific">Polysphondylium violaceum</name>
    <dbReference type="NCBI Taxonomy" id="133409"/>
    <lineage>
        <taxon>Eukaryota</taxon>
        <taxon>Amoebozoa</taxon>
        <taxon>Evosea</taxon>
        <taxon>Eumycetozoa</taxon>
        <taxon>Dictyostelia</taxon>
        <taxon>Dictyosteliales</taxon>
        <taxon>Dictyosteliaceae</taxon>
        <taxon>Polysphondylium</taxon>
    </lineage>
</organism>